<dbReference type="InterPro" id="IPR005381">
    <property type="entry name" value="Znf-XS_domain"/>
</dbReference>
<dbReference type="Gramene" id="rna50188">
    <property type="protein sequence ID" value="RHN43583.1"/>
    <property type="gene ID" value="gene50188"/>
</dbReference>
<name>A0A396GSS1_MEDTR</name>
<proteinExistence type="predicted"/>
<dbReference type="AlphaFoldDB" id="A0A396GSS1"/>
<dbReference type="GO" id="GO:0080188">
    <property type="term" value="P:gene silencing by siRNA-directed DNA methylation"/>
    <property type="evidence" value="ECO:0007669"/>
    <property type="project" value="InterPro"/>
</dbReference>
<evidence type="ECO:0000313" key="3">
    <source>
        <dbReference type="EMBL" id="RHN43583.1"/>
    </source>
</evidence>
<dbReference type="Proteomes" id="UP000265566">
    <property type="component" value="Chromosome 8"/>
</dbReference>
<dbReference type="EMBL" id="PSQE01000008">
    <property type="protein sequence ID" value="RHN43583.1"/>
    <property type="molecule type" value="Genomic_DNA"/>
</dbReference>
<dbReference type="Pfam" id="PF03470">
    <property type="entry name" value="zf-XS"/>
    <property type="match status" value="1"/>
</dbReference>
<gene>
    <name evidence="3" type="ORF">MtrunA17_Chr8g0389491</name>
</gene>
<comment type="caution">
    <text evidence="3">The sequence shown here is derived from an EMBL/GenBank/DDBJ whole genome shotgun (WGS) entry which is preliminary data.</text>
</comment>
<dbReference type="InterPro" id="IPR045177">
    <property type="entry name" value="FDM1-5/IDN2"/>
</dbReference>
<accession>A0A396GSS1</accession>
<protein>
    <submittedName>
        <fullName evidence="3">Putative Zinc finger-XS domain-containing protein</fullName>
    </submittedName>
</protein>
<feature type="region of interest" description="Disordered" evidence="1">
    <location>
        <begin position="191"/>
        <end position="210"/>
    </location>
</feature>
<evidence type="ECO:0000313" key="4">
    <source>
        <dbReference type="Proteomes" id="UP000265566"/>
    </source>
</evidence>
<evidence type="ECO:0000256" key="1">
    <source>
        <dbReference type="SAM" id="MobiDB-lite"/>
    </source>
</evidence>
<dbReference type="PANTHER" id="PTHR21596:SF23">
    <property type="entry name" value="FACTOR OF DNA METHYLATION 4"/>
    <property type="match status" value="1"/>
</dbReference>
<organism evidence="3 4">
    <name type="scientific">Medicago truncatula</name>
    <name type="common">Barrel medic</name>
    <name type="synonym">Medicago tribuloides</name>
    <dbReference type="NCBI Taxonomy" id="3880"/>
    <lineage>
        <taxon>Eukaryota</taxon>
        <taxon>Viridiplantae</taxon>
        <taxon>Streptophyta</taxon>
        <taxon>Embryophyta</taxon>
        <taxon>Tracheophyta</taxon>
        <taxon>Spermatophyta</taxon>
        <taxon>Magnoliopsida</taxon>
        <taxon>eudicotyledons</taxon>
        <taxon>Gunneridae</taxon>
        <taxon>Pentapetalae</taxon>
        <taxon>rosids</taxon>
        <taxon>fabids</taxon>
        <taxon>Fabales</taxon>
        <taxon>Fabaceae</taxon>
        <taxon>Papilionoideae</taxon>
        <taxon>50 kb inversion clade</taxon>
        <taxon>NPAAA clade</taxon>
        <taxon>Hologalegina</taxon>
        <taxon>IRL clade</taxon>
        <taxon>Trifolieae</taxon>
        <taxon>Medicago</taxon>
    </lineage>
</organism>
<sequence length="210" mass="24289">MTRAEFADITATLTTDIKALLDQMSAWTGKVYNNNANNRNNPNRGGEPIPVIRVCNNIPIIVTYRKLKYADESDLEYYERRYYNKLTDDYYEIEISDSVYRCPFCYNKDYSLSDLLRHASRIADNSRKTVKDIARHSILITYILRILTTLKEEIDVARTTEAFPTSVKPVEEHSVTEPVVSIVETDEHMVSQTSETLRSYEQRRSPLSTS</sequence>
<feature type="domain" description="Zinc finger-XS" evidence="2">
    <location>
        <begin position="102"/>
        <end position="137"/>
    </location>
</feature>
<dbReference type="PANTHER" id="PTHR21596">
    <property type="entry name" value="RIBONUCLEASE P SUBUNIT P38"/>
    <property type="match status" value="1"/>
</dbReference>
<reference evidence="4" key="1">
    <citation type="journal article" date="2018" name="Nat. Plants">
        <title>Whole-genome landscape of Medicago truncatula symbiotic genes.</title>
        <authorList>
            <person name="Pecrix Y."/>
            <person name="Staton S.E."/>
            <person name="Sallet E."/>
            <person name="Lelandais-Briere C."/>
            <person name="Moreau S."/>
            <person name="Carrere S."/>
            <person name="Blein T."/>
            <person name="Jardinaud M.F."/>
            <person name="Latrasse D."/>
            <person name="Zouine M."/>
            <person name="Zahm M."/>
            <person name="Kreplak J."/>
            <person name="Mayjonade B."/>
            <person name="Satge C."/>
            <person name="Perez M."/>
            <person name="Cauet S."/>
            <person name="Marande W."/>
            <person name="Chantry-Darmon C."/>
            <person name="Lopez-Roques C."/>
            <person name="Bouchez O."/>
            <person name="Berard A."/>
            <person name="Debelle F."/>
            <person name="Munos S."/>
            <person name="Bendahmane A."/>
            <person name="Berges H."/>
            <person name="Niebel A."/>
            <person name="Buitink J."/>
            <person name="Frugier F."/>
            <person name="Benhamed M."/>
            <person name="Crespi M."/>
            <person name="Gouzy J."/>
            <person name="Gamas P."/>
        </authorList>
    </citation>
    <scope>NUCLEOTIDE SEQUENCE [LARGE SCALE GENOMIC DNA]</scope>
    <source>
        <strain evidence="4">cv. Jemalong A17</strain>
    </source>
</reference>
<evidence type="ECO:0000259" key="2">
    <source>
        <dbReference type="Pfam" id="PF03470"/>
    </source>
</evidence>